<accession>A0A6C0AFP7</accession>
<organism evidence="1">
    <name type="scientific">viral metagenome</name>
    <dbReference type="NCBI Taxonomy" id="1070528"/>
    <lineage>
        <taxon>unclassified sequences</taxon>
        <taxon>metagenomes</taxon>
        <taxon>organismal metagenomes</taxon>
    </lineage>
</organism>
<dbReference type="EMBL" id="MN740595">
    <property type="protein sequence ID" value="QHS78195.1"/>
    <property type="molecule type" value="Genomic_DNA"/>
</dbReference>
<name>A0A6C0AFP7_9ZZZZ</name>
<sequence>MKKYEFSRYIKVRLYLEAQKNIHVELKREKVMFEIREKFNREITDDDINKSKSKIKKDFIITVLYFTRYYDIFNF</sequence>
<evidence type="ECO:0000313" key="1">
    <source>
        <dbReference type="EMBL" id="QHS78195.1"/>
    </source>
</evidence>
<proteinExistence type="predicted"/>
<dbReference type="AlphaFoldDB" id="A0A6C0AFP7"/>
<protein>
    <submittedName>
        <fullName evidence="1">Uncharacterized protein</fullName>
    </submittedName>
</protein>
<reference evidence="1" key="1">
    <citation type="journal article" date="2020" name="Nature">
        <title>Giant virus diversity and host interactions through global metagenomics.</title>
        <authorList>
            <person name="Schulz F."/>
            <person name="Roux S."/>
            <person name="Paez-Espino D."/>
            <person name="Jungbluth S."/>
            <person name="Walsh D.A."/>
            <person name="Denef V.J."/>
            <person name="McMahon K.D."/>
            <person name="Konstantinidis K.T."/>
            <person name="Eloe-Fadrosh E.A."/>
            <person name="Kyrpides N.C."/>
            <person name="Woyke T."/>
        </authorList>
    </citation>
    <scope>NUCLEOTIDE SEQUENCE</scope>
    <source>
        <strain evidence="1">GVMAG-S-1021933-23</strain>
    </source>
</reference>